<evidence type="ECO:0000313" key="1">
    <source>
        <dbReference type="EMBL" id="GIF81017.1"/>
    </source>
</evidence>
<dbReference type="Proteomes" id="UP000601223">
    <property type="component" value="Unassembled WGS sequence"/>
</dbReference>
<gene>
    <name evidence="1" type="ORF">Cba03nite_23660</name>
</gene>
<protein>
    <submittedName>
        <fullName evidence="1">Uncharacterized protein</fullName>
    </submittedName>
</protein>
<dbReference type="RefSeq" id="WP_203745142.1">
    <property type="nucleotide sequence ID" value="NZ_BONF01000011.1"/>
</dbReference>
<organism evidence="1 2">
    <name type="scientific">Catellatospora bangladeshensis</name>
    <dbReference type="NCBI Taxonomy" id="310355"/>
    <lineage>
        <taxon>Bacteria</taxon>
        <taxon>Bacillati</taxon>
        <taxon>Actinomycetota</taxon>
        <taxon>Actinomycetes</taxon>
        <taxon>Micromonosporales</taxon>
        <taxon>Micromonosporaceae</taxon>
        <taxon>Catellatospora</taxon>
    </lineage>
</organism>
<reference evidence="1 2" key="1">
    <citation type="submission" date="2021-01" db="EMBL/GenBank/DDBJ databases">
        <title>Whole genome shotgun sequence of Catellatospora bangladeshensis NBRC 107357.</title>
        <authorList>
            <person name="Komaki H."/>
            <person name="Tamura T."/>
        </authorList>
    </citation>
    <scope>NUCLEOTIDE SEQUENCE [LARGE SCALE GENOMIC DNA]</scope>
    <source>
        <strain evidence="1 2">NBRC 107357</strain>
    </source>
</reference>
<dbReference type="InterPro" id="IPR015943">
    <property type="entry name" value="WD40/YVTN_repeat-like_dom_sf"/>
</dbReference>
<evidence type="ECO:0000313" key="2">
    <source>
        <dbReference type="Proteomes" id="UP000601223"/>
    </source>
</evidence>
<proteinExistence type="predicted"/>
<dbReference type="Gene3D" id="2.130.10.10">
    <property type="entry name" value="YVTN repeat-like/Quinoprotein amine dehydrogenase"/>
    <property type="match status" value="1"/>
</dbReference>
<dbReference type="InterPro" id="IPR011047">
    <property type="entry name" value="Quinoprotein_ADH-like_sf"/>
</dbReference>
<accession>A0A8J3J9X8</accession>
<dbReference type="AlphaFoldDB" id="A0A8J3J9X8"/>
<name>A0A8J3J9X8_9ACTN</name>
<dbReference type="SUPFAM" id="SSF50998">
    <property type="entry name" value="Quinoprotein alcohol dehydrogenase-like"/>
    <property type="match status" value="1"/>
</dbReference>
<comment type="caution">
    <text evidence="1">The sequence shown here is derived from an EMBL/GenBank/DDBJ whole genome shotgun (WGS) entry which is preliminary data.</text>
</comment>
<dbReference type="EMBL" id="BONF01000011">
    <property type="protein sequence ID" value="GIF81017.1"/>
    <property type="molecule type" value="Genomic_DNA"/>
</dbReference>
<sequence length="435" mass="47065">MTQEVIELGEAGAEPSTGRDLPPPGRWARWFAAAVAVVLAALPTASAPQRPLVTQARAVAIDPAGGPMTIMQVGELLLVGDAREISAYELADGSRRWRRPAAGPGLHLAEVPAGVPGVLLLYEGDYFGEGRTMTTVTDVATGSTLWSSRGMVHAIGELALAYPAREEPDGDADRPALSPTEARIRELRTGRIRWTLRGTPYAGADATTGEAWSISQQGRFTVYGLPDGRVLRTGTVAFPPGTPENAQVYDGMLLVSAEDGGVRREIRYDNRTLREIGGPEDTLRYPCGPYLCEIDGERRPVAVLDPDTRAVRYRLGALEQLVVTGTGAVTLRYDEPTELGVDQQVAHVPTAGRLIDPADGRTLRDLDGWGVLMDSDGSELLLVRRVPGALQLARVEDGQVRVLGAVRSDPAGCWFARQRLACRYDDQLVIWRITW</sequence>
<keyword evidence="2" id="KW-1185">Reference proteome</keyword>